<evidence type="ECO:0000313" key="3">
    <source>
        <dbReference type="Proteomes" id="UP001623661"/>
    </source>
</evidence>
<keyword evidence="3" id="KW-1185">Reference proteome</keyword>
<dbReference type="Proteomes" id="UP001623661">
    <property type="component" value="Unassembled WGS sequence"/>
</dbReference>
<protein>
    <submittedName>
        <fullName evidence="2">DUF4352 domain-containing protein</fullName>
    </submittedName>
</protein>
<keyword evidence="1" id="KW-0732">Signal</keyword>
<proteinExistence type="predicted"/>
<feature type="signal peptide" evidence="1">
    <location>
        <begin position="1"/>
        <end position="20"/>
    </location>
</feature>
<dbReference type="RefSeq" id="WP_406764076.1">
    <property type="nucleotide sequence ID" value="NZ_JBJHZY010000001.1"/>
</dbReference>
<feature type="chain" id="PRO_5045145254" evidence="1">
    <location>
        <begin position="21"/>
        <end position="272"/>
    </location>
</feature>
<dbReference type="EMBL" id="JBJHZY010000001">
    <property type="protein sequence ID" value="MFL0267473.1"/>
    <property type="molecule type" value="Genomic_DNA"/>
</dbReference>
<reference evidence="2 3" key="1">
    <citation type="submission" date="2024-11" db="EMBL/GenBank/DDBJ databases">
        <authorList>
            <person name="Heng Y.C."/>
            <person name="Lim A.C.H."/>
            <person name="Lee J.K.Y."/>
            <person name="Kittelmann S."/>
        </authorList>
    </citation>
    <scope>NUCLEOTIDE SEQUENCE [LARGE SCALE GENOMIC DNA]</scope>
    <source>
        <strain evidence="2 3">WILCCON 0202</strain>
    </source>
</reference>
<name>A0ABW8TS51_9CLOT</name>
<organism evidence="2 3">
    <name type="scientific">Candidatus Clostridium radicumherbarum</name>
    <dbReference type="NCBI Taxonomy" id="3381662"/>
    <lineage>
        <taxon>Bacteria</taxon>
        <taxon>Bacillati</taxon>
        <taxon>Bacillota</taxon>
        <taxon>Clostridia</taxon>
        <taxon>Eubacteriales</taxon>
        <taxon>Clostridiaceae</taxon>
        <taxon>Clostridium</taxon>
    </lineage>
</organism>
<sequence length="272" mass="30324">MFKKTKFLVIIFIITILALTGCDVNSSTSNNSNSANTTPLSDSEFAQLYSNPSKFEGRRVNFFARIFTEPVKDDKGAYFEAYANDDHSKVIKIGISDTQLVVKNGDIIEVYGVVGKFGGEKYFSKSDTAPSIAASEIEKFAYTPAFAPAIKTIQVNKEISQNGYILNLNKIEVAKKETRLFININNTTKDKIRFNSLNAKVMQGDKELKKLSNVDEEIPEIDSDILPGVNQKGVLIYEPIQADGENLKIIFEGESDNHNLHFIPFTFDVALK</sequence>
<comment type="caution">
    <text evidence="2">The sequence shown here is derived from an EMBL/GenBank/DDBJ whole genome shotgun (WGS) entry which is preliminary data.</text>
</comment>
<evidence type="ECO:0000313" key="2">
    <source>
        <dbReference type="EMBL" id="MFL0267473.1"/>
    </source>
</evidence>
<dbReference type="PROSITE" id="PS51257">
    <property type="entry name" value="PROKAR_LIPOPROTEIN"/>
    <property type="match status" value="1"/>
</dbReference>
<gene>
    <name evidence="2" type="ORF">ACJDUH_05095</name>
</gene>
<accession>A0ABW8TS51</accession>
<evidence type="ECO:0000256" key="1">
    <source>
        <dbReference type="SAM" id="SignalP"/>
    </source>
</evidence>